<keyword evidence="2 5" id="KW-0378">Hydrolase</keyword>
<dbReference type="RefSeq" id="WP_336925019.1">
    <property type="nucleotide sequence ID" value="NZ_JBANRO010000002.1"/>
</dbReference>
<gene>
    <name evidence="5" type="ORF">ACFODU_01745</name>
</gene>
<accession>A0ABV7E3V5</accession>
<feature type="signal peptide" evidence="3">
    <location>
        <begin position="1"/>
        <end position="27"/>
    </location>
</feature>
<organism evidence="5 6">
    <name type="scientific">Alteraurantiacibacter palmitatis</name>
    <dbReference type="NCBI Taxonomy" id="2054628"/>
    <lineage>
        <taxon>Bacteria</taxon>
        <taxon>Pseudomonadati</taxon>
        <taxon>Pseudomonadota</taxon>
        <taxon>Alphaproteobacteria</taxon>
        <taxon>Sphingomonadales</taxon>
        <taxon>Erythrobacteraceae</taxon>
        <taxon>Alteraurantiacibacter</taxon>
    </lineage>
</organism>
<keyword evidence="3" id="KW-0732">Signal</keyword>
<dbReference type="InterPro" id="IPR050300">
    <property type="entry name" value="GDXG_lipolytic_enzyme"/>
</dbReference>
<dbReference type="PANTHER" id="PTHR48081:SF30">
    <property type="entry name" value="ACETYL-HYDROLASE LIPR-RELATED"/>
    <property type="match status" value="1"/>
</dbReference>
<feature type="chain" id="PRO_5045258535" evidence="3">
    <location>
        <begin position="28"/>
        <end position="364"/>
    </location>
</feature>
<dbReference type="InterPro" id="IPR013094">
    <property type="entry name" value="AB_hydrolase_3"/>
</dbReference>
<dbReference type="EMBL" id="JBHRST010000001">
    <property type="protein sequence ID" value="MFC3096522.1"/>
    <property type="molecule type" value="Genomic_DNA"/>
</dbReference>
<protein>
    <submittedName>
        <fullName evidence="5">Alpha/beta hydrolase</fullName>
    </submittedName>
</protein>
<evidence type="ECO:0000256" key="2">
    <source>
        <dbReference type="ARBA" id="ARBA00022801"/>
    </source>
</evidence>
<dbReference type="SUPFAM" id="SSF53474">
    <property type="entry name" value="alpha/beta-Hydrolases"/>
    <property type="match status" value="1"/>
</dbReference>
<feature type="domain" description="Alpha/beta hydrolase fold-3" evidence="4">
    <location>
        <begin position="130"/>
        <end position="339"/>
    </location>
</feature>
<keyword evidence="6" id="KW-1185">Reference proteome</keyword>
<comment type="similarity">
    <text evidence="1">Belongs to the 'GDXG' lipolytic enzyme family.</text>
</comment>
<proteinExistence type="inferred from homology"/>
<evidence type="ECO:0000256" key="3">
    <source>
        <dbReference type="SAM" id="SignalP"/>
    </source>
</evidence>
<evidence type="ECO:0000313" key="5">
    <source>
        <dbReference type="EMBL" id="MFC3096522.1"/>
    </source>
</evidence>
<dbReference type="Proteomes" id="UP001595456">
    <property type="component" value="Unassembled WGS sequence"/>
</dbReference>
<dbReference type="PANTHER" id="PTHR48081">
    <property type="entry name" value="AB HYDROLASE SUPERFAMILY PROTEIN C4A8.06C"/>
    <property type="match status" value="1"/>
</dbReference>
<dbReference type="Gene3D" id="3.40.50.1820">
    <property type="entry name" value="alpha/beta hydrolase"/>
    <property type="match status" value="1"/>
</dbReference>
<dbReference type="GO" id="GO:0016787">
    <property type="term" value="F:hydrolase activity"/>
    <property type="evidence" value="ECO:0007669"/>
    <property type="project" value="UniProtKB-KW"/>
</dbReference>
<comment type="caution">
    <text evidence="5">The sequence shown here is derived from an EMBL/GenBank/DDBJ whole genome shotgun (WGS) entry which is preliminary data.</text>
</comment>
<name>A0ABV7E3V5_9SPHN</name>
<evidence type="ECO:0000313" key="6">
    <source>
        <dbReference type="Proteomes" id="UP001595456"/>
    </source>
</evidence>
<sequence>MNLRLRFALTFALLASLALLSAAPLAAQGDERLGEDGTVRMDGVSVPLSNLMSEEAREYLRHLILDKPFGTAVPDIAEERARQDAIMQGFLDPMRRRYAVDIAQDTIGGVVVDIVTPAGGVPANHSDRVLINLHGGGFVTGARSASLVEAVPLAALMQIKVVSVDYRMAPEHGFPAASEDVESVYRALLEHYEPGKIAIYGCSAGGFLTAQALARFQAQGLPNPAAAGVFCAALDGYSGGDATVLAGPLLGFLPPTPSAPRTAPPPAAGPNYMSSAQRDDPLAYPLASAEVIAQFPPTLFISGTRSFEFSAALNSHNALARAGVESRFHGWDGMFHGFIYNSDLPEAREAYAIMADFFQTHLAD</sequence>
<dbReference type="Pfam" id="PF07859">
    <property type="entry name" value="Abhydrolase_3"/>
    <property type="match status" value="1"/>
</dbReference>
<reference evidence="6" key="1">
    <citation type="journal article" date="2019" name="Int. J. Syst. Evol. Microbiol.">
        <title>The Global Catalogue of Microorganisms (GCM) 10K type strain sequencing project: providing services to taxonomists for standard genome sequencing and annotation.</title>
        <authorList>
            <consortium name="The Broad Institute Genomics Platform"/>
            <consortium name="The Broad Institute Genome Sequencing Center for Infectious Disease"/>
            <person name="Wu L."/>
            <person name="Ma J."/>
        </authorList>
    </citation>
    <scope>NUCLEOTIDE SEQUENCE [LARGE SCALE GENOMIC DNA]</scope>
    <source>
        <strain evidence="6">KCTC 52607</strain>
    </source>
</reference>
<evidence type="ECO:0000256" key="1">
    <source>
        <dbReference type="ARBA" id="ARBA00010515"/>
    </source>
</evidence>
<dbReference type="InterPro" id="IPR029058">
    <property type="entry name" value="AB_hydrolase_fold"/>
</dbReference>
<evidence type="ECO:0000259" key="4">
    <source>
        <dbReference type="Pfam" id="PF07859"/>
    </source>
</evidence>